<protein>
    <submittedName>
        <fullName evidence="1">Uncharacterized protein</fullName>
    </submittedName>
</protein>
<feature type="non-terminal residue" evidence="1">
    <location>
        <position position="84"/>
    </location>
</feature>
<reference evidence="1" key="1">
    <citation type="journal article" date="2019" name="Sci. Rep.">
        <title>Draft genome of Tanacetum cinerariifolium, the natural source of mosquito coil.</title>
        <authorList>
            <person name="Yamashiro T."/>
            <person name="Shiraishi A."/>
            <person name="Satake H."/>
            <person name="Nakayama K."/>
        </authorList>
    </citation>
    <scope>NUCLEOTIDE SEQUENCE</scope>
</reference>
<organism evidence="1">
    <name type="scientific">Tanacetum cinerariifolium</name>
    <name type="common">Dalmatian daisy</name>
    <name type="synonym">Chrysanthemum cinerariifolium</name>
    <dbReference type="NCBI Taxonomy" id="118510"/>
    <lineage>
        <taxon>Eukaryota</taxon>
        <taxon>Viridiplantae</taxon>
        <taxon>Streptophyta</taxon>
        <taxon>Embryophyta</taxon>
        <taxon>Tracheophyta</taxon>
        <taxon>Spermatophyta</taxon>
        <taxon>Magnoliopsida</taxon>
        <taxon>eudicotyledons</taxon>
        <taxon>Gunneridae</taxon>
        <taxon>Pentapetalae</taxon>
        <taxon>asterids</taxon>
        <taxon>campanulids</taxon>
        <taxon>Asterales</taxon>
        <taxon>Asteraceae</taxon>
        <taxon>Asteroideae</taxon>
        <taxon>Anthemideae</taxon>
        <taxon>Anthemidinae</taxon>
        <taxon>Tanacetum</taxon>
    </lineage>
</organism>
<gene>
    <name evidence="1" type="ORF">Tci_911270</name>
</gene>
<proteinExistence type="predicted"/>
<dbReference type="EMBL" id="BKCJ011514343">
    <property type="protein sequence ID" value="GFD39301.1"/>
    <property type="molecule type" value="Genomic_DNA"/>
</dbReference>
<dbReference type="AlphaFoldDB" id="A0A699W331"/>
<sequence length="84" mass="9377">MLPDTLFRCDLIWGCYRLVSELGYREPDPIMSSDSISFEVTYTSISSNGDPLAWIVDLFGLHEPNSPDAVPVSPDYTPDPKEPV</sequence>
<comment type="caution">
    <text evidence="1">The sequence shown here is derived from an EMBL/GenBank/DDBJ whole genome shotgun (WGS) entry which is preliminary data.</text>
</comment>
<name>A0A699W331_TANCI</name>
<accession>A0A699W331</accession>
<evidence type="ECO:0000313" key="1">
    <source>
        <dbReference type="EMBL" id="GFD39301.1"/>
    </source>
</evidence>